<feature type="region of interest" description="Disordered" evidence="1">
    <location>
        <begin position="36"/>
        <end position="125"/>
    </location>
</feature>
<evidence type="ECO:0000256" key="1">
    <source>
        <dbReference type="SAM" id="MobiDB-lite"/>
    </source>
</evidence>
<gene>
    <name evidence="3" type="ORF">H5975_07985</name>
</gene>
<sequence length="155" mass="17405">MRKRQRKRPIYRRPWVWITILALLVGGSWWGIDQRTSTETQDDAVVKTTKESSNKKKRAPKKSSRKKQSQIGTSSEVSPQRSTNSSLNNGTPNSGVDTQKEPSGGNQNSSSLKEPWIDPDNYEPNSIIGDRSTMYCYLPGQSPYPPIAPENIVIL</sequence>
<reference evidence="3 4" key="1">
    <citation type="journal article" date="2021" name="Sci. Rep.">
        <title>The distribution of antibiotic resistance genes in chicken gut microbiota commensals.</title>
        <authorList>
            <person name="Juricova H."/>
            <person name="Matiasovicova J."/>
            <person name="Kubasova T."/>
            <person name="Cejkova D."/>
            <person name="Rychlik I."/>
        </authorList>
    </citation>
    <scope>NUCLEOTIDE SEQUENCE [LARGE SCALE GENOMIC DNA]</scope>
    <source>
        <strain evidence="3 4">An574</strain>
    </source>
</reference>
<accession>A0ABS2H2Z7</accession>
<evidence type="ECO:0000256" key="2">
    <source>
        <dbReference type="SAM" id="Phobius"/>
    </source>
</evidence>
<name>A0ABS2H2Z7_9LACO</name>
<proteinExistence type="predicted"/>
<evidence type="ECO:0000313" key="4">
    <source>
        <dbReference type="Proteomes" id="UP000785625"/>
    </source>
</evidence>
<dbReference type="EMBL" id="JACJKU010000135">
    <property type="protein sequence ID" value="MBM6941383.1"/>
    <property type="molecule type" value="Genomic_DNA"/>
</dbReference>
<evidence type="ECO:0000313" key="3">
    <source>
        <dbReference type="EMBL" id="MBM6941383.1"/>
    </source>
</evidence>
<keyword evidence="2" id="KW-0472">Membrane</keyword>
<feature type="transmembrane region" description="Helical" evidence="2">
    <location>
        <begin position="15"/>
        <end position="32"/>
    </location>
</feature>
<keyword evidence="4" id="KW-1185">Reference proteome</keyword>
<dbReference type="Proteomes" id="UP000785625">
    <property type="component" value="Unassembled WGS sequence"/>
</dbReference>
<comment type="caution">
    <text evidence="3">The sequence shown here is derived from an EMBL/GenBank/DDBJ whole genome shotgun (WGS) entry which is preliminary data.</text>
</comment>
<feature type="compositionally biased region" description="Basic residues" evidence="1">
    <location>
        <begin position="55"/>
        <end position="68"/>
    </location>
</feature>
<protein>
    <submittedName>
        <fullName evidence="3">Uncharacterized protein</fullName>
    </submittedName>
</protein>
<feature type="compositionally biased region" description="Basic and acidic residues" evidence="1">
    <location>
        <begin position="44"/>
        <end position="54"/>
    </location>
</feature>
<organism evidence="3 4">
    <name type="scientific">Limosilactobacillus coleohominis</name>
    <dbReference type="NCBI Taxonomy" id="181675"/>
    <lineage>
        <taxon>Bacteria</taxon>
        <taxon>Bacillati</taxon>
        <taxon>Bacillota</taxon>
        <taxon>Bacilli</taxon>
        <taxon>Lactobacillales</taxon>
        <taxon>Lactobacillaceae</taxon>
        <taxon>Limosilactobacillus</taxon>
    </lineage>
</organism>
<keyword evidence="2" id="KW-1133">Transmembrane helix</keyword>
<keyword evidence="2" id="KW-0812">Transmembrane</keyword>
<feature type="compositionally biased region" description="Polar residues" evidence="1">
    <location>
        <begin position="70"/>
        <end position="97"/>
    </location>
</feature>
<dbReference type="RefSeq" id="WP_204785597.1">
    <property type="nucleotide sequence ID" value="NZ_JACJKU010000135.1"/>
</dbReference>